<dbReference type="GO" id="GO:0016757">
    <property type="term" value="F:glycosyltransferase activity"/>
    <property type="evidence" value="ECO:0007669"/>
    <property type="project" value="TreeGrafter"/>
</dbReference>
<dbReference type="PANTHER" id="PTHR45947:SF3">
    <property type="entry name" value="SULFOQUINOVOSYL TRANSFERASE SQD2"/>
    <property type="match status" value="1"/>
</dbReference>
<comment type="caution">
    <text evidence="2">The sequence shown here is derived from an EMBL/GenBank/DDBJ whole genome shotgun (WGS) entry which is preliminary data.</text>
</comment>
<gene>
    <name evidence="2" type="ORF">EYQ16_05660</name>
</gene>
<sequence length="397" mass="43906">MSGTRTDGATISTRTMPEAERPLLGVLPSASVARIGVICDREFLTPFDQRVWKEARTLADAGYDVEILTPHTHSEVQEVDGLTVRCVSTAGPPGATALRLLRLALRGHYDAYHCHELDPLLYALLLRPLTGKPVVWDCHEYMVPMKRELQGPLAAQLTALAIEVAAPRASAIVTVDNRLGRRLAKYGRILVLPNYPRLANFPSVSSSRPDGPPVMLYVGSLTERRGILVMLEALRLLRKSFDVRLMIAGGFYDDILEQKCRAFDREHDLQVEWLGWVDHRELAGVVSQASLGLSLLQPTERYLKGLPTKIFEYLIMGLPVLSARGPLLDRLIALSAAGQSIDSTNPATVAASMRELLSRDDLATMASKGQHIARKLFTWDARQGKLPELYARLLQSS</sequence>
<organism evidence="2 3">
    <name type="scientific">Marine Group III euryarchaeote</name>
    <dbReference type="NCBI Taxonomy" id="2173149"/>
    <lineage>
        <taxon>Archaea</taxon>
        <taxon>Methanobacteriati</taxon>
        <taxon>Thermoplasmatota</taxon>
        <taxon>Thermoplasmata</taxon>
        <taxon>Candidatus Thermoprofundales</taxon>
    </lineage>
</organism>
<dbReference type="SUPFAM" id="SSF53756">
    <property type="entry name" value="UDP-Glycosyltransferase/glycogen phosphorylase"/>
    <property type="match status" value="1"/>
</dbReference>
<dbReference type="Pfam" id="PF13579">
    <property type="entry name" value="Glyco_trans_4_4"/>
    <property type="match status" value="1"/>
</dbReference>
<dbReference type="InterPro" id="IPR050194">
    <property type="entry name" value="Glycosyltransferase_grp1"/>
</dbReference>
<evidence type="ECO:0000313" key="2">
    <source>
        <dbReference type="EMBL" id="HIG63980.1"/>
    </source>
</evidence>
<feature type="domain" description="Glycosyltransferase subfamily 4-like N-terminal" evidence="1">
    <location>
        <begin position="50"/>
        <end position="194"/>
    </location>
</feature>
<dbReference type="CDD" id="cd03801">
    <property type="entry name" value="GT4_PimA-like"/>
    <property type="match status" value="1"/>
</dbReference>
<dbReference type="InterPro" id="IPR028098">
    <property type="entry name" value="Glyco_trans_4-like_N"/>
</dbReference>
<dbReference type="Gene3D" id="3.40.50.2000">
    <property type="entry name" value="Glycogen Phosphorylase B"/>
    <property type="match status" value="2"/>
</dbReference>
<evidence type="ECO:0000313" key="3">
    <source>
        <dbReference type="Proteomes" id="UP000589516"/>
    </source>
</evidence>
<proteinExistence type="predicted"/>
<dbReference type="Pfam" id="PF13692">
    <property type="entry name" value="Glyco_trans_1_4"/>
    <property type="match status" value="1"/>
</dbReference>
<reference evidence="3" key="1">
    <citation type="journal article" date="2019" name="bioRxiv">
        <title>Genome diversification in globally distributed novel marine Proteobacteria is linked to environmental adaptation.</title>
        <authorList>
            <person name="Zhou Z."/>
            <person name="Tran P.Q."/>
            <person name="Kieft K."/>
            <person name="Anantharaman K."/>
        </authorList>
    </citation>
    <scope>NUCLEOTIDE SEQUENCE [LARGE SCALE GENOMIC DNA]</scope>
</reference>
<dbReference type="PANTHER" id="PTHR45947">
    <property type="entry name" value="SULFOQUINOVOSYL TRANSFERASE SQD2"/>
    <property type="match status" value="1"/>
</dbReference>
<accession>A0A7C7ZGS9</accession>
<evidence type="ECO:0000259" key="1">
    <source>
        <dbReference type="Pfam" id="PF13579"/>
    </source>
</evidence>
<dbReference type="Proteomes" id="UP000589516">
    <property type="component" value="Unassembled WGS sequence"/>
</dbReference>
<keyword evidence="2" id="KW-0808">Transferase</keyword>
<protein>
    <submittedName>
        <fullName evidence="2">Glycosyltransferase</fullName>
    </submittedName>
</protein>
<dbReference type="AlphaFoldDB" id="A0A7C7ZGS9"/>
<dbReference type="EMBL" id="DUAV01000034">
    <property type="protein sequence ID" value="HIG63980.1"/>
    <property type="molecule type" value="Genomic_DNA"/>
</dbReference>
<name>A0A7C7ZGS9_9ARCH</name>